<dbReference type="STRING" id="1458275.AZ34_02355"/>
<dbReference type="RefSeq" id="WP_051509461.1">
    <property type="nucleotide sequence ID" value="NZ_JEMG01000001.1"/>
</dbReference>
<gene>
    <name evidence="1" type="ORF">AZ34_02355</name>
</gene>
<evidence type="ECO:0008006" key="3">
    <source>
        <dbReference type="Google" id="ProtNLM"/>
    </source>
</evidence>
<organism evidence="1 2">
    <name type="scientific">Hylemonella gracilis str. Niagara R</name>
    <dbReference type="NCBI Taxonomy" id="1458275"/>
    <lineage>
        <taxon>Bacteria</taxon>
        <taxon>Pseudomonadati</taxon>
        <taxon>Pseudomonadota</taxon>
        <taxon>Betaproteobacteria</taxon>
        <taxon>Burkholderiales</taxon>
        <taxon>Comamonadaceae</taxon>
        <taxon>Hylemonella</taxon>
    </lineage>
</organism>
<sequence length="228" mass="26266">METSSTENLYRILPFDRAVEVLKGSLYFSHPSMWDDPYETIVDHDKAHAMFAQCWCMNGVSDAMWRIYSPNSLGVRIRTTRSKLEAAMKKGMKRGYKKRIKEVEYETTMEVKKKAEKIAKELSQVFDPKKAADLFFMKRSAFKHEQEVRALLFCEDAPANQPQKGWTINVDGCELVESILLDPRVPEHFGAAMKNYLKREIRFNGSVQKSALYSKPPVFDGRVPAEDL</sequence>
<evidence type="ECO:0000313" key="2">
    <source>
        <dbReference type="Proteomes" id="UP000023268"/>
    </source>
</evidence>
<dbReference type="OrthoDB" id="7852032at2"/>
<name>A0A016XFT9_9BURK</name>
<comment type="caution">
    <text evidence="1">The sequence shown here is derived from an EMBL/GenBank/DDBJ whole genome shotgun (WGS) entry which is preliminary data.</text>
</comment>
<protein>
    <recommendedName>
        <fullName evidence="3">DUF2971 domain-containing protein</fullName>
    </recommendedName>
</protein>
<dbReference type="AlphaFoldDB" id="A0A016XFT9"/>
<reference evidence="1 2" key="1">
    <citation type="submission" date="2014-02" db="EMBL/GenBank/DDBJ databases">
        <title>Draft Genome of Hylemonella gracilis isolated from the Niagara River.</title>
        <authorList>
            <person name="Pawlowski D.R."/>
            <person name="Koudelka G.B."/>
        </authorList>
    </citation>
    <scope>NUCLEOTIDE SEQUENCE [LARGE SCALE GENOMIC DNA]</scope>
    <source>
        <strain evidence="1 2">Niagara R</strain>
    </source>
</reference>
<proteinExistence type="predicted"/>
<dbReference type="InterPro" id="IPR021352">
    <property type="entry name" value="DUF2971"/>
</dbReference>
<dbReference type="EMBL" id="JEMG01000001">
    <property type="protein sequence ID" value="EYC50033.1"/>
    <property type="molecule type" value="Genomic_DNA"/>
</dbReference>
<accession>A0A016XFT9</accession>
<dbReference type="Pfam" id="PF11185">
    <property type="entry name" value="DUF2971"/>
    <property type="match status" value="1"/>
</dbReference>
<dbReference type="eggNOG" id="ENOG5033C53">
    <property type="taxonomic scope" value="Bacteria"/>
</dbReference>
<evidence type="ECO:0000313" key="1">
    <source>
        <dbReference type="EMBL" id="EYC50033.1"/>
    </source>
</evidence>
<dbReference type="Proteomes" id="UP000023268">
    <property type="component" value="Unassembled WGS sequence"/>
</dbReference>